<dbReference type="RefSeq" id="WP_074612661.1">
    <property type="nucleotide sequence ID" value="NZ_FNGY01000015.1"/>
</dbReference>
<keyword evidence="3" id="KW-1185">Reference proteome</keyword>
<evidence type="ECO:0000256" key="1">
    <source>
        <dbReference type="SAM" id="SignalP"/>
    </source>
</evidence>
<accession>A0A1H0K038</accession>
<proteinExistence type="predicted"/>
<reference evidence="3" key="1">
    <citation type="submission" date="2016-10" db="EMBL/GenBank/DDBJ databases">
        <authorList>
            <person name="Varghese N."/>
            <person name="Submissions S."/>
        </authorList>
    </citation>
    <scope>NUCLEOTIDE SEQUENCE [LARGE SCALE GENOMIC DNA]</scope>
    <source>
        <strain evidence="3">DSM 19110</strain>
    </source>
</reference>
<protein>
    <recommendedName>
        <fullName evidence="4">DUF3826 domain-containing protein</fullName>
    </recommendedName>
</protein>
<evidence type="ECO:0000313" key="2">
    <source>
        <dbReference type="EMBL" id="SDO49083.1"/>
    </source>
</evidence>
<feature type="signal peptide" evidence="1">
    <location>
        <begin position="1"/>
        <end position="20"/>
    </location>
</feature>
<gene>
    <name evidence="2" type="ORF">SAMN05421820_115123</name>
</gene>
<dbReference type="EMBL" id="FNGY01000015">
    <property type="protein sequence ID" value="SDO49083.1"/>
    <property type="molecule type" value="Genomic_DNA"/>
</dbReference>
<evidence type="ECO:0000313" key="3">
    <source>
        <dbReference type="Proteomes" id="UP000183200"/>
    </source>
</evidence>
<dbReference type="AlphaFoldDB" id="A0A1H0K038"/>
<dbReference type="OrthoDB" id="796896at2"/>
<name>A0A1H0K038_9SPHI</name>
<organism evidence="2 3">
    <name type="scientific">Pedobacter steynii</name>
    <dbReference type="NCBI Taxonomy" id="430522"/>
    <lineage>
        <taxon>Bacteria</taxon>
        <taxon>Pseudomonadati</taxon>
        <taxon>Bacteroidota</taxon>
        <taxon>Sphingobacteriia</taxon>
        <taxon>Sphingobacteriales</taxon>
        <taxon>Sphingobacteriaceae</taxon>
        <taxon>Pedobacter</taxon>
    </lineage>
</organism>
<keyword evidence="1" id="KW-0732">Signal</keyword>
<dbReference type="Proteomes" id="UP000183200">
    <property type="component" value="Unassembled WGS sequence"/>
</dbReference>
<evidence type="ECO:0008006" key="4">
    <source>
        <dbReference type="Google" id="ProtNLM"/>
    </source>
</evidence>
<feature type="chain" id="PRO_5010343369" description="DUF3826 domain-containing protein" evidence="1">
    <location>
        <begin position="21"/>
        <end position="180"/>
    </location>
</feature>
<sequence length="180" mass="20309">MKSTLITVILIFLLSGTMKAQSSSIAFKWTPENEKIVSREFRQHFKSSSLSAEEKRKLEDCLISKLKARYPNGVKTTNAAFLDLCEKIGIECKKMVKPNVLYPWSADNEKTLKKETLSMMPEGFSPSEKKAVSDCIVDKLKAQHPKGVYAGFFRSKAYSREIIKIADGCVIKHLDNKKAN</sequence>